<feature type="region of interest" description="Disordered" evidence="1">
    <location>
        <begin position="134"/>
        <end position="197"/>
    </location>
</feature>
<dbReference type="EMBL" id="GL945432">
    <property type="protein sequence ID" value="EGO26118.1"/>
    <property type="molecule type" value="Genomic_DNA"/>
</dbReference>
<dbReference type="GO" id="GO:0000182">
    <property type="term" value="F:rDNA binding"/>
    <property type="evidence" value="ECO:0007669"/>
    <property type="project" value="TreeGrafter"/>
</dbReference>
<gene>
    <name evidence="2" type="ORF">SERLADRAFT_462828</name>
</gene>
<dbReference type="PANTHER" id="PTHR28079">
    <property type="entry name" value="RNA POLYMERASE I-SPECIFIC TRANSCRIPTION INITIATION FACTOR RRN5"/>
    <property type="match status" value="1"/>
</dbReference>
<dbReference type="PANTHER" id="PTHR28079:SF1">
    <property type="entry name" value="RNA POLYMERASE I-SPECIFIC TRANSCRIPTION INITIATION FACTOR RRN5"/>
    <property type="match status" value="1"/>
</dbReference>
<dbReference type="Gene3D" id="1.10.10.60">
    <property type="entry name" value="Homeodomain-like"/>
    <property type="match status" value="1"/>
</dbReference>
<evidence type="ECO:0000313" key="2">
    <source>
        <dbReference type="EMBL" id="EGO26118.1"/>
    </source>
</evidence>
<dbReference type="Proteomes" id="UP000008064">
    <property type="component" value="Unassembled WGS sequence"/>
</dbReference>
<name>F8NQP2_SERL9</name>
<dbReference type="HOGENOM" id="CLU_017131_0_0_1"/>
<dbReference type="GO" id="GO:0006361">
    <property type="term" value="P:transcription initiation at RNA polymerase I promoter"/>
    <property type="evidence" value="ECO:0007669"/>
    <property type="project" value="TreeGrafter"/>
</dbReference>
<organism>
    <name type="scientific">Serpula lacrymans var. lacrymans (strain S7.9)</name>
    <name type="common">Dry rot fungus</name>
    <dbReference type="NCBI Taxonomy" id="578457"/>
    <lineage>
        <taxon>Eukaryota</taxon>
        <taxon>Fungi</taxon>
        <taxon>Dikarya</taxon>
        <taxon>Basidiomycota</taxon>
        <taxon>Agaricomycotina</taxon>
        <taxon>Agaricomycetes</taxon>
        <taxon>Agaricomycetidae</taxon>
        <taxon>Boletales</taxon>
        <taxon>Coniophorineae</taxon>
        <taxon>Serpulaceae</taxon>
        <taxon>Serpula</taxon>
    </lineage>
</organism>
<feature type="non-terminal residue" evidence="2">
    <location>
        <position position="1"/>
    </location>
</feature>
<dbReference type="GO" id="GO:0042790">
    <property type="term" value="P:nucleolar large rRNA transcription by RNA polymerase I"/>
    <property type="evidence" value="ECO:0007669"/>
    <property type="project" value="InterPro"/>
</dbReference>
<evidence type="ECO:0000256" key="1">
    <source>
        <dbReference type="SAM" id="MobiDB-lite"/>
    </source>
</evidence>
<feature type="compositionally biased region" description="Basic residues" evidence="1">
    <location>
        <begin position="341"/>
        <end position="353"/>
    </location>
</feature>
<dbReference type="GeneID" id="18818442"/>
<feature type="region of interest" description="Disordered" evidence="1">
    <location>
        <begin position="523"/>
        <end position="553"/>
    </location>
</feature>
<accession>F8NQP2</accession>
<dbReference type="OrthoDB" id="2692291at2759"/>
<feature type="compositionally biased region" description="Pro residues" evidence="1">
    <location>
        <begin position="286"/>
        <end position="295"/>
    </location>
</feature>
<dbReference type="RefSeq" id="XP_007316291.1">
    <property type="nucleotide sequence ID" value="XM_007316229.1"/>
</dbReference>
<reference evidence="2" key="1">
    <citation type="submission" date="2011-04" db="EMBL/GenBank/DDBJ databases">
        <title>Evolution of plant cell wall degrading machinery underlies the functional diversity of forest fungi.</title>
        <authorList>
            <consortium name="US DOE Joint Genome Institute (JGI-PGF)"/>
            <person name="Eastwood D.C."/>
            <person name="Floudas D."/>
            <person name="Binder M."/>
            <person name="Majcherczyk A."/>
            <person name="Schneider P."/>
            <person name="Aerts A."/>
            <person name="Asiegbu F.O."/>
            <person name="Baker S.E."/>
            <person name="Barry K."/>
            <person name="Bendiksby M."/>
            <person name="Blumentritt M."/>
            <person name="Coutinho P.M."/>
            <person name="Cullen D."/>
            <person name="Cullen D."/>
            <person name="Gathman A."/>
            <person name="Goodell B."/>
            <person name="Henrissat B."/>
            <person name="Ihrmark K."/>
            <person name="Kauserud H."/>
            <person name="Kohler A."/>
            <person name="LaButti K."/>
            <person name="Lapidus A."/>
            <person name="Lavin J.L."/>
            <person name="Lee Y.-H."/>
            <person name="Lindquist E."/>
            <person name="Lilly W."/>
            <person name="Lucas S."/>
            <person name="Morin E."/>
            <person name="Murat C."/>
            <person name="Oguiza J.A."/>
            <person name="Park J."/>
            <person name="Pisabarro A.G."/>
            <person name="Riley R."/>
            <person name="Rosling A."/>
            <person name="Salamov A."/>
            <person name="Schmidt O."/>
            <person name="Schmutz J."/>
            <person name="Skrede I."/>
            <person name="Stenlid J."/>
            <person name="Wiebenga A."/>
            <person name="Xie X."/>
            <person name="Kues U."/>
            <person name="Hibbett D.S."/>
            <person name="Hoffmeister D."/>
            <person name="Hogberg N."/>
            <person name="Martin F."/>
            <person name="Grigoriev I.V."/>
            <person name="Watkinson S.C."/>
        </authorList>
    </citation>
    <scope>NUCLEOTIDE SEQUENCE</scope>
    <source>
        <strain evidence="2">S7.9</strain>
    </source>
</reference>
<dbReference type="GO" id="GO:0001181">
    <property type="term" value="F:RNA polymerase I general transcription initiation factor activity"/>
    <property type="evidence" value="ECO:0007669"/>
    <property type="project" value="TreeGrafter"/>
</dbReference>
<feature type="compositionally biased region" description="Basic residues" evidence="1">
    <location>
        <begin position="310"/>
        <end position="326"/>
    </location>
</feature>
<feature type="region of interest" description="Disordered" evidence="1">
    <location>
        <begin position="280"/>
        <end position="387"/>
    </location>
</feature>
<feature type="compositionally biased region" description="Acidic residues" evidence="1">
    <location>
        <begin position="523"/>
        <end position="540"/>
    </location>
</feature>
<dbReference type="AlphaFoldDB" id="F8NQP2"/>
<protein>
    <submittedName>
        <fullName evidence="2">Uncharacterized protein</fullName>
    </submittedName>
</protein>
<dbReference type="KEGG" id="sla:SERLADRAFT_462828"/>
<feature type="compositionally biased region" description="Basic and acidic residues" evidence="1">
    <location>
        <begin position="359"/>
        <end position="368"/>
    </location>
</feature>
<dbReference type="InterPro" id="IPR039601">
    <property type="entry name" value="Rrn5"/>
</dbReference>
<dbReference type="GO" id="GO:0000500">
    <property type="term" value="C:RNA polymerase I upstream activating factor complex"/>
    <property type="evidence" value="ECO:0007669"/>
    <property type="project" value="InterPro"/>
</dbReference>
<feature type="compositionally biased region" description="Basic and acidic residues" evidence="1">
    <location>
        <begin position="134"/>
        <end position="153"/>
    </location>
</feature>
<proteinExistence type="predicted"/>
<sequence>MQVYLQSFRKHLSSVQEHLDGHVALDLSDDVELASEGQGGTWSGDERDRFFHALTIYSRWRPDLIAAAVKTKNVAEVCHYLFILEETALGEEMEGRGDGVGRAQRDVAMQVSEEWVAKEEGLAAEVLRREGEMAGQWKEHERKIETKQKKQEIYSKCQRGAQENKSRKRRRTNREDESTNEENGAEDGMGGDADTQRAKARAWTAEKTLLWSKDDLLERLDIDHLKAIDALLREDVEGVEFPSQEGIEEERDTPITNHTTAVDDEMIDPALLAISREASAFAPDPSNTPPFPVPPETNNTNPELVNLSPKSRRRYQKRLYMRRKRAQSTGGEVVTEVSRLKPGRKTQSRKKSRQSSEASDDHENKEIQEAEIQDQDDIRHPNIGGTTRPYRIRARLDKMGVDAQWLRDNNMGLFHLSSLGKLMSLYSSLEGESEPVGSISAQFIQSLYALVKTFVTIVVYKAIVSREQEGKLKARTKAWRVAPDQIPAASVKHALEIVGAKKRDKKTYISELQRYACHLSTEEVNDETEDIEKSDDEDANASDGERPTKPALSTYREIYGPLVRPPSSLSLGLDSVACLSSSSSYVDDISGGRTRGTTSLSPSTEPEEVLLQEVDEDVLLAVLKEEEEWDKKDQAEEREYEELLWAGMITGRDL</sequence>